<accession>A0AA88N7L8</accession>
<dbReference type="Proteomes" id="UP001187315">
    <property type="component" value="Unassembled WGS sequence"/>
</dbReference>
<protein>
    <recommendedName>
        <fullName evidence="2">Bcl-x interacting BH3 domain-containing protein</fullName>
    </recommendedName>
</protein>
<dbReference type="InterPro" id="IPR015040">
    <property type="entry name" value="Bcl-x_interacting_BH3_dom"/>
</dbReference>
<sequence>MPRTRASVSRFVPLIYSVTSPWARAPLLMFTAVWNIPQRGLNCALHRPRQNRADGPAFLKEQGERGESGSRAEPCESPQPGELDVFYRAAIAVPNIRVAYQSRSPVFRTLSRSSSGYFSFDSEPSSPLITHSTATQTPSPSSQVITHALQRISEARGDAHNHELWPALHNHYPPHGAASAGDMQAEREIARELRRIGDEFNQLYFHEAERNGGVAPQQAQNEPAIMVWMGLLIGRLLHFFLRQR</sequence>
<organism evidence="3 4">
    <name type="scientific">Tachysurus vachellii</name>
    <name type="common">Darkbarbel catfish</name>
    <name type="synonym">Pelteobagrus vachellii</name>
    <dbReference type="NCBI Taxonomy" id="175792"/>
    <lineage>
        <taxon>Eukaryota</taxon>
        <taxon>Metazoa</taxon>
        <taxon>Chordata</taxon>
        <taxon>Craniata</taxon>
        <taxon>Vertebrata</taxon>
        <taxon>Euteleostomi</taxon>
        <taxon>Actinopterygii</taxon>
        <taxon>Neopterygii</taxon>
        <taxon>Teleostei</taxon>
        <taxon>Ostariophysi</taxon>
        <taxon>Siluriformes</taxon>
        <taxon>Bagridae</taxon>
        <taxon>Tachysurus</taxon>
    </lineage>
</organism>
<feature type="compositionally biased region" description="Basic and acidic residues" evidence="1">
    <location>
        <begin position="61"/>
        <end position="74"/>
    </location>
</feature>
<dbReference type="AlphaFoldDB" id="A0AA88N7L8"/>
<evidence type="ECO:0000313" key="3">
    <source>
        <dbReference type="EMBL" id="KAK2852954.1"/>
    </source>
</evidence>
<keyword evidence="4" id="KW-1185">Reference proteome</keyword>
<evidence type="ECO:0000256" key="1">
    <source>
        <dbReference type="SAM" id="MobiDB-lite"/>
    </source>
</evidence>
<feature type="region of interest" description="Disordered" evidence="1">
    <location>
        <begin position="60"/>
        <end position="79"/>
    </location>
</feature>
<reference evidence="3" key="1">
    <citation type="submission" date="2023-08" db="EMBL/GenBank/DDBJ databases">
        <title>Pelteobagrus vachellii genome.</title>
        <authorList>
            <person name="Liu H."/>
        </authorList>
    </citation>
    <scope>NUCLEOTIDE SEQUENCE</scope>
    <source>
        <strain evidence="3">PRFRI_2022a</strain>
        <tissue evidence="3">Muscle</tissue>
    </source>
</reference>
<proteinExistence type="predicted"/>
<dbReference type="EMBL" id="JAVHJS010000007">
    <property type="protein sequence ID" value="KAK2852954.1"/>
    <property type="molecule type" value="Genomic_DNA"/>
</dbReference>
<dbReference type="Pfam" id="PF08945">
    <property type="entry name" value="Bclx_interact"/>
    <property type="match status" value="1"/>
</dbReference>
<evidence type="ECO:0000313" key="4">
    <source>
        <dbReference type="Proteomes" id="UP001187315"/>
    </source>
</evidence>
<gene>
    <name evidence="3" type="ORF">Q7C36_008155</name>
</gene>
<feature type="domain" description="Bcl-x interacting BH3" evidence="2">
    <location>
        <begin position="180"/>
        <end position="205"/>
    </location>
</feature>
<evidence type="ECO:0000259" key="2">
    <source>
        <dbReference type="Pfam" id="PF08945"/>
    </source>
</evidence>
<comment type="caution">
    <text evidence="3">The sequence shown here is derived from an EMBL/GenBank/DDBJ whole genome shotgun (WGS) entry which is preliminary data.</text>
</comment>
<name>A0AA88N7L8_TACVA</name>